<feature type="compositionally biased region" description="Low complexity" evidence="1">
    <location>
        <begin position="344"/>
        <end position="364"/>
    </location>
</feature>
<dbReference type="OrthoDB" id="10628087at2759"/>
<evidence type="ECO:0000256" key="1">
    <source>
        <dbReference type="SAM" id="MobiDB-lite"/>
    </source>
</evidence>
<keyword evidence="3" id="KW-1185">Reference proteome</keyword>
<protein>
    <submittedName>
        <fullName evidence="2">Uncharacterized protein</fullName>
    </submittedName>
</protein>
<proteinExistence type="predicted"/>
<name>A0A2G5SKX2_9PELO</name>
<evidence type="ECO:0000313" key="3">
    <source>
        <dbReference type="Proteomes" id="UP000230233"/>
    </source>
</evidence>
<dbReference type="AlphaFoldDB" id="A0A2G5SKX2"/>
<reference evidence="3" key="1">
    <citation type="submission" date="2017-10" db="EMBL/GenBank/DDBJ databases">
        <title>Rapid genome shrinkage in a self-fertile nematode reveals novel sperm competition proteins.</title>
        <authorList>
            <person name="Yin D."/>
            <person name="Schwarz E.M."/>
            <person name="Thomas C.G."/>
            <person name="Felde R.L."/>
            <person name="Korf I.F."/>
            <person name="Cutter A.D."/>
            <person name="Schartner C.M."/>
            <person name="Ralston E.J."/>
            <person name="Meyer B.J."/>
            <person name="Haag E.S."/>
        </authorList>
    </citation>
    <scope>NUCLEOTIDE SEQUENCE [LARGE SCALE GENOMIC DNA]</scope>
    <source>
        <strain evidence="3">JU1422</strain>
    </source>
</reference>
<dbReference type="Proteomes" id="UP000230233">
    <property type="component" value="Chromosome X"/>
</dbReference>
<feature type="region of interest" description="Disordered" evidence="1">
    <location>
        <begin position="339"/>
        <end position="368"/>
    </location>
</feature>
<comment type="caution">
    <text evidence="2">The sequence shown here is derived from an EMBL/GenBank/DDBJ whole genome shotgun (WGS) entry which is preliminary data.</text>
</comment>
<evidence type="ECO:0000313" key="2">
    <source>
        <dbReference type="EMBL" id="PIC15582.1"/>
    </source>
</evidence>
<gene>
    <name evidence="2" type="primary">Cni-C10E2.1</name>
    <name evidence="2" type="synonym">Cnig_chr_X.g22506</name>
    <name evidence="2" type="ORF">B9Z55_022506</name>
</gene>
<dbReference type="EMBL" id="PDUG01000006">
    <property type="protein sequence ID" value="PIC15582.1"/>
    <property type="molecule type" value="Genomic_DNA"/>
</dbReference>
<organism evidence="2 3">
    <name type="scientific">Caenorhabditis nigoni</name>
    <dbReference type="NCBI Taxonomy" id="1611254"/>
    <lineage>
        <taxon>Eukaryota</taxon>
        <taxon>Metazoa</taxon>
        <taxon>Ecdysozoa</taxon>
        <taxon>Nematoda</taxon>
        <taxon>Chromadorea</taxon>
        <taxon>Rhabditida</taxon>
        <taxon>Rhabditina</taxon>
        <taxon>Rhabditomorpha</taxon>
        <taxon>Rhabditoidea</taxon>
        <taxon>Rhabditidae</taxon>
        <taxon>Peloderinae</taxon>
        <taxon>Caenorhabditis</taxon>
    </lineage>
</organism>
<accession>A0A2G5SKX2</accession>
<sequence>MNRRVLTIREIFDYFRDRNVRDHNAELDLPLLQNSGIILSFWIGNKKSDVEVKCHGRPERNFCWHFIKQAHPDKSCKGVYRVGMNDLLVLNNETNSMTLRVVDKECSMLSLFDFVVELQNVLQGKFDTIVVDEDIFVTPEKSKCVTDALSKIVCQAVVIRRYDNESAESSSERIIEFLNNLDIKRSVNVQVELNSKSLAKSTLAKIPVVTMTVPTSIHIVKSAGKNSSFNFKSCKIGFLNHLLGIFTLGNLFSIGTIRLKLEKFHYKSSDKLLPNLVHEAAAGQKPFEKMKIEEQIAVMSLHGIHVIINDRTSVIILVNRHEPHDNVTFIAHFEHRRAPVEQPSGSSGSSGSAGSSGTPRSSTTEILPKNIHWKRDNQLPAVTTVVKADSDTIISEKEAKKQKLLHEKRRIEAEEIEKSKLDLKMFEAGRLAEERMLATTLAEGKTQREGFGYLFPLAEKKKR</sequence>